<comment type="caution">
    <text evidence="9">The sequence shown here is derived from an EMBL/GenBank/DDBJ whole genome shotgun (WGS) entry which is preliminary data.</text>
</comment>
<accession>A0ABR2HIP9</accession>
<dbReference type="InterPro" id="IPR002528">
    <property type="entry name" value="MATE_fam"/>
</dbReference>
<feature type="transmembrane region" description="Helical" evidence="8">
    <location>
        <begin position="244"/>
        <end position="261"/>
    </location>
</feature>
<dbReference type="Proteomes" id="UP001470230">
    <property type="component" value="Unassembled WGS sequence"/>
</dbReference>
<reference evidence="9 10" key="1">
    <citation type="submission" date="2024-04" db="EMBL/GenBank/DDBJ databases">
        <title>Tritrichomonas musculus Genome.</title>
        <authorList>
            <person name="Alves-Ferreira E."/>
            <person name="Grigg M."/>
            <person name="Lorenzi H."/>
            <person name="Galac M."/>
        </authorList>
    </citation>
    <scope>NUCLEOTIDE SEQUENCE [LARGE SCALE GENOMIC DNA]</scope>
    <source>
        <strain evidence="9 10">EAF2021</strain>
    </source>
</reference>
<comment type="subcellular location">
    <subcellularLocation>
        <location evidence="1">Cell membrane</location>
        <topology evidence="1">Multi-pass membrane protein</topology>
    </subcellularLocation>
</comment>
<feature type="transmembrane region" description="Helical" evidence="8">
    <location>
        <begin position="362"/>
        <end position="384"/>
    </location>
</feature>
<name>A0ABR2HIP9_9EUKA</name>
<dbReference type="EMBL" id="JAPFFF010000028">
    <property type="protein sequence ID" value="KAK8846977.1"/>
    <property type="molecule type" value="Genomic_DNA"/>
</dbReference>
<protein>
    <recommendedName>
        <fullName evidence="11">MatE family protein</fullName>
    </recommendedName>
</protein>
<proteinExistence type="inferred from homology"/>
<comment type="similarity">
    <text evidence="2">Belongs to the multi antimicrobial extrusion (MATE) (TC 2.A.66.1) family.</text>
</comment>
<evidence type="ECO:0000256" key="6">
    <source>
        <dbReference type="ARBA" id="ARBA00022989"/>
    </source>
</evidence>
<keyword evidence="6 8" id="KW-1133">Transmembrane helix</keyword>
<feature type="transmembrane region" description="Helical" evidence="8">
    <location>
        <begin position="49"/>
        <end position="76"/>
    </location>
</feature>
<keyword evidence="3" id="KW-0813">Transport</keyword>
<evidence type="ECO:0000256" key="4">
    <source>
        <dbReference type="ARBA" id="ARBA00022475"/>
    </source>
</evidence>
<gene>
    <name evidence="9" type="ORF">M9Y10_019551</name>
</gene>
<keyword evidence="4" id="KW-1003">Cell membrane</keyword>
<evidence type="ECO:0000256" key="3">
    <source>
        <dbReference type="ARBA" id="ARBA00022448"/>
    </source>
</evidence>
<evidence type="ECO:0000313" key="10">
    <source>
        <dbReference type="Proteomes" id="UP001470230"/>
    </source>
</evidence>
<feature type="transmembrane region" description="Helical" evidence="8">
    <location>
        <begin position="465"/>
        <end position="488"/>
    </location>
</feature>
<feature type="transmembrane region" description="Helical" evidence="8">
    <location>
        <begin position="175"/>
        <end position="196"/>
    </location>
</feature>
<feature type="transmembrane region" description="Helical" evidence="8">
    <location>
        <begin position="405"/>
        <end position="427"/>
    </location>
</feature>
<feature type="transmembrane region" description="Helical" evidence="8">
    <location>
        <begin position="96"/>
        <end position="115"/>
    </location>
</feature>
<dbReference type="PANTHER" id="PTHR43549">
    <property type="entry name" value="MULTIDRUG RESISTANCE PROTEIN YPNP-RELATED"/>
    <property type="match status" value="1"/>
</dbReference>
<evidence type="ECO:0000256" key="1">
    <source>
        <dbReference type="ARBA" id="ARBA00004651"/>
    </source>
</evidence>
<dbReference type="Pfam" id="PF01554">
    <property type="entry name" value="MatE"/>
    <property type="match status" value="2"/>
</dbReference>
<evidence type="ECO:0000256" key="5">
    <source>
        <dbReference type="ARBA" id="ARBA00022692"/>
    </source>
</evidence>
<feature type="transmembrane region" description="Helical" evidence="8">
    <location>
        <begin position="136"/>
        <end position="155"/>
    </location>
</feature>
<evidence type="ECO:0000256" key="2">
    <source>
        <dbReference type="ARBA" id="ARBA00010199"/>
    </source>
</evidence>
<feature type="transmembrane region" description="Helical" evidence="8">
    <location>
        <begin position="282"/>
        <end position="302"/>
    </location>
</feature>
<dbReference type="PANTHER" id="PTHR43549:SF2">
    <property type="entry name" value="MULTIDRUG RESISTANCE PROTEIN NORM-RELATED"/>
    <property type="match status" value="1"/>
</dbReference>
<evidence type="ECO:0000256" key="7">
    <source>
        <dbReference type="ARBA" id="ARBA00023136"/>
    </source>
</evidence>
<dbReference type="InterPro" id="IPR052031">
    <property type="entry name" value="Membrane_Transporter-Flippase"/>
</dbReference>
<evidence type="ECO:0008006" key="11">
    <source>
        <dbReference type="Google" id="ProtNLM"/>
    </source>
</evidence>
<feature type="transmembrane region" description="Helical" evidence="8">
    <location>
        <begin position="203"/>
        <end position="224"/>
    </location>
</feature>
<evidence type="ECO:0000313" key="9">
    <source>
        <dbReference type="EMBL" id="KAK8846977.1"/>
    </source>
</evidence>
<keyword evidence="10" id="KW-1185">Reference proteome</keyword>
<organism evidence="9 10">
    <name type="scientific">Tritrichomonas musculus</name>
    <dbReference type="NCBI Taxonomy" id="1915356"/>
    <lineage>
        <taxon>Eukaryota</taxon>
        <taxon>Metamonada</taxon>
        <taxon>Parabasalia</taxon>
        <taxon>Tritrichomonadida</taxon>
        <taxon>Tritrichomonadidae</taxon>
        <taxon>Tritrichomonas</taxon>
    </lineage>
</organism>
<sequence length="530" mass="59694">MYQQSNDSIKEELLDDRSNNNKQNKVLSIFKFGENEEDEKNRFIKYSPLVTLLLMSLGPLSNLVSAVFETLNMYFITKKYNKKENSYAIEILGFSAQYQTLVSIAGIFFGQCFITRVSALIGSNEREEAAYLASDIFKLVFFVSIIVNIPMGFLINPILKFVGTPEKVLKPGFNYNFFLLLFIPFSNLFVAAQSFFQSIGKVIFLAILISISKVVQTLIFTPFFLFVCNVSATYMKVSKVVTDILFSFGILIFVYWGKFSLKPTVKMLFTFKLSKHTLKSMLYPLPILFGYIGSVVPPMLILQCLTSQNQDPNISNAIGSVFAVFTQLHSVNQALPSALGVGFLTAGNHAYGSKNIRRLKILLFWAASLSIGFGLLFSLIFVVFNKKIAACFINDKLELEISSKLLPIPFYTSFQQCFGVVVYSILLILKKPLISMIPSLTQMIVLCAGCEILKVIYKNDFVKIMYVYNIADISGFIIYISIFIYSLFLIKKVENEVIHEELTSMSIADNLESNSNINNNICENIGGNNK</sequence>
<keyword evidence="5 8" id="KW-0812">Transmembrane</keyword>
<evidence type="ECO:0000256" key="8">
    <source>
        <dbReference type="SAM" id="Phobius"/>
    </source>
</evidence>
<keyword evidence="7 8" id="KW-0472">Membrane</keyword>